<feature type="domain" description="VOC" evidence="4">
    <location>
        <begin position="2"/>
        <end position="130"/>
    </location>
</feature>
<evidence type="ECO:0000259" key="4">
    <source>
        <dbReference type="PROSITE" id="PS51819"/>
    </source>
</evidence>
<dbReference type="KEGG" id="mey:TM49_21090"/>
<dbReference type="InterPro" id="IPR004360">
    <property type="entry name" value="Glyas_Fos-R_dOase_dom"/>
</dbReference>
<dbReference type="SUPFAM" id="SSF54593">
    <property type="entry name" value="Glyoxalase/Bleomycin resistance protein/Dihydroxybiphenyl dioxygenase"/>
    <property type="match status" value="1"/>
</dbReference>
<dbReference type="EMBL" id="CP010803">
    <property type="protein sequence ID" value="AJY47600.1"/>
    <property type="molecule type" value="Genomic_DNA"/>
</dbReference>
<proteinExistence type="inferred from homology"/>
<dbReference type="STRING" id="1486262.TM49_21090"/>
<keyword evidence="6" id="KW-1185">Reference proteome</keyword>
<dbReference type="PATRIC" id="fig|1486262.3.peg.4358"/>
<name>A0A0D5LUE4_MAREN</name>
<keyword evidence="3" id="KW-0046">Antibiotic resistance</keyword>
<dbReference type="InterPro" id="IPR037523">
    <property type="entry name" value="VOC_core"/>
</dbReference>
<sequence>MRFNALIPELGVTDLAKSLDFYVGLIGFSVAYDRPEEGFAFLELGEAQLMLDTIGMGRTIGEDEPILGGGINFQLEVADLASIVARLKAAGWPLVLGPEERRYRTSEGEKAQRQLWVRDPDGYLLRPFQPVD</sequence>
<evidence type="ECO:0000313" key="5">
    <source>
        <dbReference type="EMBL" id="AJY47600.1"/>
    </source>
</evidence>
<dbReference type="InterPro" id="IPR029068">
    <property type="entry name" value="Glyas_Bleomycin-R_OHBP_Dase"/>
</dbReference>
<evidence type="ECO:0000313" key="6">
    <source>
        <dbReference type="Proteomes" id="UP000032611"/>
    </source>
</evidence>
<dbReference type="PROSITE" id="PS51819">
    <property type="entry name" value="VOC"/>
    <property type="match status" value="1"/>
</dbReference>
<protein>
    <recommendedName>
        <fullName evidence="2">Bleomycin resistance protein</fullName>
    </recommendedName>
</protein>
<dbReference type="CDD" id="cd08349">
    <property type="entry name" value="BLMA_like"/>
    <property type="match status" value="1"/>
</dbReference>
<comment type="similarity">
    <text evidence="1">Belongs to the bleomycin resistance protein family.</text>
</comment>
<evidence type="ECO:0000256" key="1">
    <source>
        <dbReference type="ARBA" id="ARBA00011051"/>
    </source>
</evidence>
<gene>
    <name evidence="5" type="ORF">TM49_21090</name>
</gene>
<reference evidence="5 6" key="1">
    <citation type="journal article" date="2015" name="Genome Announc.">
        <title>Complete genome sequence of Martelella endophytica YC6887, which has antifungal activity associated with a halophyte.</title>
        <authorList>
            <person name="Khan A."/>
            <person name="Khan H."/>
            <person name="Chung E.J."/>
            <person name="Hossain M.T."/>
            <person name="Chung Y.R."/>
        </authorList>
    </citation>
    <scope>NUCLEOTIDE SEQUENCE [LARGE SCALE GENOMIC DNA]</scope>
    <source>
        <strain evidence="5">YC6887</strain>
    </source>
</reference>
<accession>A0A0D5LUE4</accession>
<dbReference type="AlphaFoldDB" id="A0A0D5LUE4"/>
<dbReference type="InterPro" id="IPR000335">
    <property type="entry name" value="Bleomycin-R"/>
</dbReference>
<evidence type="ECO:0000256" key="2">
    <source>
        <dbReference type="ARBA" id="ARBA00021572"/>
    </source>
</evidence>
<dbReference type="GO" id="GO:0046677">
    <property type="term" value="P:response to antibiotic"/>
    <property type="evidence" value="ECO:0007669"/>
    <property type="project" value="UniProtKB-KW"/>
</dbReference>
<dbReference type="Gene3D" id="3.10.180.10">
    <property type="entry name" value="2,3-Dihydroxybiphenyl 1,2-Dioxygenase, domain 1"/>
    <property type="match status" value="1"/>
</dbReference>
<dbReference type="OrthoDB" id="9804907at2"/>
<dbReference type="Proteomes" id="UP000032611">
    <property type="component" value="Chromosome"/>
</dbReference>
<evidence type="ECO:0000256" key="3">
    <source>
        <dbReference type="ARBA" id="ARBA00023251"/>
    </source>
</evidence>
<dbReference type="Pfam" id="PF00903">
    <property type="entry name" value="Glyoxalase"/>
    <property type="match status" value="1"/>
</dbReference>
<dbReference type="HOGENOM" id="CLU_046006_15_0_5"/>
<organism evidence="5 6">
    <name type="scientific">Martelella endophytica</name>
    <dbReference type="NCBI Taxonomy" id="1486262"/>
    <lineage>
        <taxon>Bacteria</taxon>
        <taxon>Pseudomonadati</taxon>
        <taxon>Pseudomonadota</taxon>
        <taxon>Alphaproteobacteria</taxon>
        <taxon>Hyphomicrobiales</taxon>
        <taxon>Aurantimonadaceae</taxon>
        <taxon>Martelella</taxon>
    </lineage>
</organism>
<dbReference type="RefSeq" id="WP_045684122.1">
    <property type="nucleotide sequence ID" value="NZ_CP010803.1"/>
</dbReference>